<keyword evidence="2" id="KW-1185">Reference proteome</keyword>
<dbReference type="Proteomes" id="UP000807716">
    <property type="component" value="Unassembled WGS sequence"/>
</dbReference>
<reference evidence="1" key="1">
    <citation type="journal article" date="2020" name="Fungal Divers.">
        <title>Resolving the Mortierellaceae phylogeny through synthesis of multi-gene phylogenetics and phylogenomics.</title>
        <authorList>
            <person name="Vandepol N."/>
            <person name="Liber J."/>
            <person name="Desiro A."/>
            <person name="Na H."/>
            <person name="Kennedy M."/>
            <person name="Barry K."/>
            <person name="Grigoriev I.V."/>
            <person name="Miller A.N."/>
            <person name="O'Donnell K."/>
            <person name="Stajich J.E."/>
            <person name="Bonito G."/>
        </authorList>
    </citation>
    <scope>NUCLEOTIDE SEQUENCE</scope>
    <source>
        <strain evidence="1">BC1065</strain>
    </source>
</reference>
<evidence type="ECO:0000313" key="2">
    <source>
        <dbReference type="Proteomes" id="UP000807716"/>
    </source>
</evidence>
<dbReference type="EMBL" id="JAAAJB010000128">
    <property type="protein sequence ID" value="KAG0264881.1"/>
    <property type="molecule type" value="Genomic_DNA"/>
</dbReference>
<evidence type="ECO:0000313" key="1">
    <source>
        <dbReference type="EMBL" id="KAG0264881.1"/>
    </source>
</evidence>
<accession>A0A9P6QDN1</accession>
<name>A0A9P6QDN1_9FUNG</name>
<proteinExistence type="predicted"/>
<comment type="caution">
    <text evidence="1">The sequence shown here is derived from an EMBL/GenBank/DDBJ whole genome shotgun (WGS) entry which is preliminary data.</text>
</comment>
<protein>
    <submittedName>
        <fullName evidence="1">Uncharacterized protein</fullName>
    </submittedName>
</protein>
<organism evidence="1 2">
    <name type="scientific">Actinomortierella ambigua</name>
    <dbReference type="NCBI Taxonomy" id="1343610"/>
    <lineage>
        <taxon>Eukaryota</taxon>
        <taxon>Fungi</taxon>
        <taxon>Fungi incertae sedis</taxon>
        <taxon>Mucoromycota</taxon>
        <taxon>Mortierellomycotina</taxon>
        <taxon>Mortierellomycetes</taxon>
        <taxon>Mortierellales</taxon>
        <taxon>Mortierellaceae</taxon>
        <taxon>Actinomortierella</taxon>
    </lineage>
</organism>
<dbReference type="AlphaFoldDB" id="A0A9P6QDN1"/>
<gene>
    <name evidence="1" type="ORF">DFQ27_000941</name>
</gene>
<sequence>MVSSQPLVFIQGSAKWITAEKALRTPPSVDTTPDTLAVYQRAARALAIYNGRDASRSMAYKLRGLGLVVPAATQPASNLTHHIKVNGDIGRLQNQIEV</sequence>